<dbReference type="InterPro" id="IPR029032">
    <property type="entry name" value="AhpD-like"/>
</dbReference>
<organism evidence="2 3">
    <name type="scientific">Thermobispora bispora (strain ATCC 19993 / DSM 43833 / CBS 139.67 / JCM 10125 / KCTC 9307 / NBRC 14880 / R51)</name>
    <dbReference type="NCBI Taxonomy" id="469371"/>
    <lineage>
        <taxon>Bacteria</taxon>
        <taxon>Bacillati</taxon>
        <taxon>Actinomycetota</taxon>
        <taxon>Actinomycetes</taxon>
        <taxon>Streptosporangiales</taxon>
        <taxon>Streptosporangiaceae</taxon>
        <taxon>Thermobispora</taxon>
    </lineage>
</organism>
<evidence type="ECO:0000259" key="1">
    <source>
        <dbReference type="Pfam" id="PF02627"/>
    </source>
</evidence>
<dbReference type="PANTHER" id="PTHR33570:SF2">
    <property type="entry name" value="CARBOXYMUCONOLACTONE DECARBOXYLASE-LIKE DOMAIN-CONTAINING PROTEIN"/>
    <property type="match status" value="1"/>
</dbReference>
<dbReference type="EMBL" id="CP001874">
    <property type="protein sequence ID" value="ADG88904.1"/>
    <property type="molecule type" value="Genomic_DNA"/>
</dbReference>
<protein>
    <submittedName>
        <fullName evidence="2">Carboxymuconolactone decarboxylase</fullName>
    </submittedName>
</protein>
<sequence>MIGCRTDDLLSLPGSGNLDEEVDHLMRINGGEPGKHHPFAATVERIFSEAWSLNSLTGRDRRLLLIGALAGLGVDDMLTRHLDAALRTGDLNPGELRDAVAFLVPYLGLARAAKLHALVEELIDRCGET</sequence>
<name>D6Y329_THEBD</name>
<dbReference type="GO" id="GO:0051920">
    <property type="term" value="F:peroxiredoxin activity"/>
    <property type="evidence" value="ECO:0007669"/>
    <property type="project" value="InterPro"/>
</dbReference>
<reference evidence="2 3" key="1">
    <citation type="submission" date="2010-01" db="EMBL/GenBank/DDBJ databases">
        <title>The complete genome of Thermobispora bispora DSM 43833.</title>
        <authorList>
            <consortium name="US DOE Joint Genome Institute (JGI-PGF)"/>
            <person name="Lucas S."/>
            <person name="Copeland A."/>
            <person name="Lapidus A."/>
            <person name="Glavina del Rio T."/>
            <person name="Dalin E."/>
            <person name="Tice H."/>
            <person name="Bruce D."/>
            <person name="Goodwin L."/>
            <person name="Pitluck S."/>
            <person name="Kyrpides N."/>
            <person name="Mavromatis K."/>
            <person name="Ivanova N."/>
            <person name="Mikhailova N."/>
            <person name="Chertkov O."/>
            <person name="Brettin T."/>
            <person name="Detter J.C."/>
            <person name="Han C."/>
            <person name="Larimer F."/>
            <person name="Land M."/>
            <person name="Hauser L."/>
            <person name="Markowitz V."/>
            <person name="Cheng J.-F."/>
            <person name="Hugenholtz P."/>
            <person name="Woyke T."/>
            <person name="Wu D."/>
            <person name="Jando M."/>
            <person name="Schneider S."/>
            <person name="Klenk H.-P."/>
            <person name="Eisen J.A."/>
        </authorList>
    </citation>
    <scope>NUCLEOTIDE SEQUENCE [LARGE SCALE GENOMIC DNA]</scope>
    <source>
        <strain evidence="3">ATCC 19993 / DSM 43833 / CBS 139.67 / JCM 10125 / KCTC 9307 / NBRC 14880 / R51</strain>
    </source>
</reference>
<dbReference type="HOGENOM" id="CLU_070025_4_0_11"/>
<dbReference type="Pfam" id="PF02627">
    <property type="entry name" value="CMD"/>
    <property type="match status" value="1"/>
</dbReference>
<dbReference type="AlphaFoldDB" id="D6Y329"/>
<evidence type="ECO:0000313" key="3">
    <source>
        <dbReference type="Proteomes" id="UP000006640"/>
    </source>
</evidence>
<dbReference type="InterPro" id="IPR052512">
    <property type="entry name" value="4CMD/NDH-1_regulator"/>
</dbReference>
<dbReference type="eggNOG" id="COG0599">
    <property type="taxonomic scope" value="Bacteria"/>
</dbReference>
<evidence type="ECO:0000313" key="2">
    <source>
        <dbReference type="EMBL" id="ADG88904.1"/>
    </source>
</evidence>
<dbReference type="KEGG" id="tbi:Tbis_2194"/>
<dbReference type="Proteomes" id="UP000006640">
    <property type="component" value="Chromosome"/>
</dbReference>
<dbReference type="STRING" id="469371.Tbis_2194"/>
<dbReference type="PANTHER" id="PTHR33570">
    <property type="entry name" value="4-CARBOXYMUCONOLACTONE DECARBOXYLASE FAMILY PROTEIN"/>
    <property type="match status" value="1"/>
</dbReference>
<feature type="domain" description="Carboxymuconolactone decarboxylase-like" evidence="1">
    <location>
        <begin position="41"/>
        <end position="120"/>
    </location>
</feature>
<dbReference type="InterPro" id="IPR003779">
    <property type="entry name" value="CMD-like"/>
</dbReference>
<accession>D6Y329</accession>
<keyword evidence="3" id="KW-1185">Reference proteome</keyword>
<gene>
    <name evidence="2" type="ordered locus">Tbis_2194</name>
</gene>
<proteinExistence type="predicted"/>
<dbReference type="SUPFAM" id="SSF69118">
    <property type="entry name" value="AhpD-like"/>
    <property type="match status" value="1"/>
</dbReference>
<dbReference type="Gene3D" id="1.20.1290.10">
    <property type="entry name" value="AhpD-like"/>
    <property type="match status" value="1"/>
</dbReference>